<accession>A0ABW9UKZ3</accession>
<keyword evidence="2 3" id="KW-0472">Membrane</keyword>
<evidence type="ECO:0000256" key="2">
    <source>
        <dbReference type="ARBA" id="ARBA00023136"/>
    </source>
</evidence>
<evidence type="ECO:0000313" key="5">
    <source>
        <dbReference type="Proteomes" id="UP000467637"/>
    </source>
</evidence>
<comment type="similarity">
    <text evidence="1">Belongs to the GerABKA family.</text>
</comment>
<proteinExistence type="inferred from homology"/>
<sequence>MKKEIPRELSVEKEAYQTAVSAELSGNLQVLRTYFTDCADVLFTHFHTHNGLNACMLYLRGAVDVELLDGNVLTPLKNSKIDSANSIETYKDYVNVSDVYEIQTIGEVLHDVLGGRSVVFIDTVQGALTIGLMKYDTRAVEEPLAESVVRGSREGFIESTTVNTSLIRKRLKTPALKFITFTVGTYSKTEVTMAYIHGIAKPDIINKVSERIEQIDIDGVLESGYIEELIEGNTYSPFPQIQATERPDVAAASLLEGRILILTENTPIVLIVPATFWSMMQSPEDYYQRYLIGTLIRWLRYTFFLIAMLAPAVYVAVLTFHQEMVPTTLLLRVAKSREEIPFPALVEALIMEITFEALREAGIRLPRQVGSAVSIVGALVIGQAAIQAGLVSAPMVMVVAITGISSFMMPQYSASIALRILRFPIMILSGMMGLFGLILGLLLVISHLCILRSFGVPYMAPLAPISLSGIKDVLFRAPINKLKTRPLFYSEGNIKRQGDKPDRKK</sequence>
<gene>
    <name evidence="4" type="ORF">GON05_37020</name>
</gene>
<keyword evidence="5" id="KW-1185">Reference proteome</keyword>
<feature type="transmembrane region" description="Helical" evidence="3">
    <location>
        <begin position="370"/>
        <end position="390"/>
    </location>
</feature>
<evidence type="ECO:0000256" key="1">
    <source>
        <dbReference type="ARBA" id="ARBA00005278"/>
    </source>
</evidence>
<reference evidence="4 5" key="1">
    <citation type="submission" date="2019-12" db="EMBL/GenBank/DDBJ databases">
        <authorList>
            <person name="Huq M.A."/>
        </authorList>
    </citation>
    <scope>NUCLEOTIDE SEQUENCE [LARGE SCALE GENOMIC DNA]</scope>
    <source>
        <strain evidence="4 5">MAH-34</strain>
    </source>
</reference>
<protein>
    <submittedName>
        <fullName evidence="4">Spore germination protein</fullName>
    </submittedName>
</protein>
<name>A0ABW9UKZ3_9BACL</name>
<keyword evidence="3" id="KW-1133">Transmembrane helix</keyword>
<dbReference type="PIRSF" id="PIRSF005690">
    <property type="entry name" value="GerBA"/>
    <property type="match status" value="1"/>
</dbReference>
<keyword evidence="3" id="KW-0812">Transmembrane</keyword>
<organism evidence="4 5">
    <name type="scientific">Paenibacillus anseongense</name>
    <dbReference type="NCBI Taxonomy" id="2682845"/>
    <lineage>
        <taxon>Bacteria</taxon>
        <taxon>Bacillati</taxon>
        <taxon>Bacillota</taxon>
        <taxon>Bacilli</taxon>
        <taxon>Bacillales</taxon>
        <taxon>Paenibacillaceae</taxon>
        <taxon>Paenibacillus</taxon>
    </lineage>
</organism>
<dbReference type="RefSeq" id="WP_157326464.1">
    <property type="nucleotide sequence ID" value="NZ_WSEM01000039.1"/>
</dbReference>
<dbReference type="Pfam" id="PF03323">
    <property type="entry name" value="GerA"/>
    <property type="match status" value="1"/>
</dbReference>
<dbReference type="Proteomes" id="UP000467637">
    <property type="component" value="Unassembled WGS sequence"/>
</dbReference>
<feature type="transmembrane region" description="Helical" evidence="3">
    <location>
        <begin position="396"/>
        <end position="418"/>
    </location>
</feature>
<dbReference type="InterPro" id="IPR004995">
    <property type="entry name" value="Spore_Ger"/>
</dbReference>
<evidence type="ECO:0000313" key="4">
    <source>
        <dbReference type="EMBL" id="MVQ40196.1"/>
    </source>
</evidence>
<dbReference type="EMBL" id="WSEM01000039">
    <property type="protein sequence ID" value="MVQ40196.1"/>
    <property type="molecule type" value="Genomic_DNA"/>
</dbReference>
<evidence type="ECO:0000256" key="3">
    <source>
        <dbReference type="SAM" id="Phobius"/>
    </source>
</evidence>
<dbReference type="PANTHER" id="PTHR22550:SF5">
    <property type="entry name" value="LEUCINE ZIPPER PROTEIN 4"/>
    <property type="match status" value="1"/>
</dbReference>
<dbReference type="InterPro" id="IPR050768">
    <property type="entry name" value="UPF0353/GerABKA_families"/>
</dbReference>
<comment type="caution">
    <text evidence="4">The sequence shown here is derived from an EMBL/GenBank/DDBJ whole genome shotgun (WGS) entry which is preliminary data.</text>
</comment>
<dbReference type="PANTHER" id="PTHR22550">
    <property type="entry name" value="SPORE GERMINATION PROTEIN"/>
    <property type="match status" value="1"/>
</dbReference>
<feature type="transmembrane region" description="Helical" evidence="3">
    <location>
        <begin position="425"/>
        <end position="446"/>
    </location>
</feature>
<feature type="transmembrane region" description="Helical" evidence="3">
    <location>
        <begin position="298"/>
        <end position="320"/>
    </location>
</feature>